<dbReference type="AlphaFoldDB" id="A0A182T5P7"/>
<reference evidence="7" key="2">
    <citation type="submission" date="2020-05" db="UniProtKB">
        <authorList>
            <consortium name="EnsemblMetazoa"/>
        </authorList>
    </citation>
    <scope>IDENTIFICATION</scope>
    <source>
        <strain evidence="7">maculatus3</strain>
    </source>
</reference>
<dbReference type="EnsemblMetazoa" id="AMAM020153-RA">
    <property type="protein sequence ID" value="AMAM020153-PA"/>
    <property type="gene ID" value="AMAM020153"/>
</dbReference>
<keyword evidence="3" id="KW-0732">Signal</keyword>
<dbReference type="GO" id="GO:0007165">
    <property type="term" value="P:signal transduction"/>
    <property type="evidence" value="ECO:0007669"/>
    <property type="project" value="InterPro"/>
</dbReference>
<protein>
    <recommendedName>
        <fullName evidence="6">TIR domain-containing protein</fullName>
    </recommendedName>
</protein>
<keyword evidence="2" id="KW-0812">Transmembrane</keyword>
<dbReference type="PANTHER" id="PTHR24365">
    <property type="entry name" value="TOLL-LIKE RECEPTOR"/>
    <property type="match status" value="1"/>
</dbReference>
<dbReference type="Proteomes" id="UP000075901">
    <property type="component" value="Unassembled WGS sequence"/>
</dbReference>
<reference evidence="8" key="1">
    <citation type="submission" date="2013-09" db="EMBL/GenBank/DDBJ databases">
        <title>The Genome Sequence of Anopheles maculatus species B.</title>
        <authorList>
            <consortium name="The Broad Institute Genomics Platform"/>
            <person name="Neafsey D.E."/>
            <person name="Besansky N."/>
            <person name="Howell P."/>
            <person name="Walton C."/>
            <person name="Young S.K."/>
            <person name="Zeng Q."/>
            <person name="Gargeya S."/>
            <person name="Fitzgerald M."/>
            <person name="Haas B."/>
            <person name="Abouelleil A."/>
            <person name="Allen A.W."/>
            <person name="Alvarado L."/>
            <person name="Arachchi H.M."/>
            <person name="Berlin A.M."/>
            <person name="Chapman S.B."/>
            <person name="Gainer-Dewar J."/>
            <person name="Goldberg J."/>
            <person name="Griggs A."/>
            <person name="Gujja S."/>
            <person name="Hansen M."/>
            <person name="Howarth C."/>
            <person name="Imamovic A."/>
            <person name="Ireland A."/>
            <person name="Larimer J."/>
            <person name="McCowan C."/>
            <person name="Murphy C."/>
            <person name="Pearson M."/>
            <person name="Poon T.W."/>
            <person name="Priest M."/>
            <person name="Roberts A."/>
            <person name="Saif S."/>
            <person name="Shea T."/>
            <person name="Sisk P."/>
            <person name="Sykes S."/>
            <person name="Wortman J."/>
            <person name="Nusbaum C."/>
            <person name="Birren B."/>
        </authorList>
    </citation>
    <scope>NUCLEOTIDE SEQUENCE [LARGE SCALE GENOMIC DNA]</scope>
    <source>
        <strain evidence="8">maculatus3</strain>
    </source>
</reference>
<evidence type="ECO:0000313" key="7">
    <source>
        <dbReference type="EnsemblMetazoa" id="AMAM020153-PA"/>
    </source>
</evidence>
<dbReference type="PROSITE" id="PS50104">
    <property type="entry name" value="TIR"/>
    <property type="match status" value="1"/>
</dbReference>
<dbReference type="Gene3D" id="3.40.50.10140">
    <property type="entry name" value="Toll/interleukin-1 receptor homology (TIR) domain"/>
    <property type="match status" value="1"/>
</dbReference>
<keyword evidence="5" id="KW-0472">Membrane</keyword>
<evidence type="ECO:0000256" key="5">
    <source>
        <dbReference type="ARBA" id="ARBA00023136"/>
    </source>
</evidence>
<dbReference type="PANTHER" id="PTHR24365:SF541">
    <property type="entry name" value="PROTEIN TOLL-RELATED"/>
    <property type="match status" value="1"/>
</dbReference>
<evidence type="ECO:0000256" key="1">
    <source>
        <dbReference type="ARBA" id="ARBA00004370"/>
    </source>
</evidence>
<organism evidence="7 8">
    <name type="scientific">Anopheles maculatus</name>
    <dbReference type="NCBI Taxonomy" id="74869"/>
    <lineage>
        <taxon>Eukaryota</taxon>
        <taxon>Metazoa</taxon>
        <taxon>Ecdysozoa</taxon>
        <taxon>Arthropoda</taxon>
        <taxon>Hexapoda</taxon>
        <taxon>Insecta</taxon>
        <taxon>Pterygota</taxon>
        <taxon>Neoptera</taxon>
        <taxon>Endopterygota</taxon>
        <taxon>Diptera</taxon>
        <taxon>Nematocera</taxon>
        <taxon>Culicoidea</taxon>
        <taxon>Culicidae</taxon>
        <taxon>Anophelinae</taxon>
        <taxon>Anopheles</taxon>
        <taxon>Anopheles maculatus group</taxon>
    </lineage>
</organism>
<evidence type="ECO:0000256" key="3">
    <source>
        <dbReference type="ARBA" id="ARBA00022729"/>
    </source>
</evidence>
<dbReference type="GO" id="GO:0045087">
    <property type="term" value="P:innate immune response"/>
    <property type="evidence" value="ECO:0007669"/>
    <property type="project" value="TreeGrafter"/>
</dbReference>
<proteinExistence type="predicted"/>
<evidence type="ECO:0000259" key="6">
    <source>
        <dbReference type="PROSITE" id="PS50104"/>
    </source>
</evidence>
<dbReference type="VEuPathDB" id="VectorBase:AMAM020153"/>
<sequence>MEFNTAYLQSVADKRNRVIPVIYEDIGNVETLDPELRAYLKTNTYVQWGDPWFWDKLRYAMPHTRRPKGVQASDNIRMASMDKLNLLPTNANQTATPSLESTPPIEHLPSGKGIANSEPLADFCEPAKLMSLPMAYTISDGKLDLPIAAK</sequence>
<evidence type="ECO:0000256" key="4">
    <source>
        <dbReference type="ARBA" id="ARBA00022989"/>
    </source>
</evidence>
<evidence type="ECO:0000313" key="8">
    <source>
        <dbReference type="Proteomes" id="UP000075901"/>
    </source>
</evidence>
<dbReference type="InterPro" id="IPR000157">
    <property type="entry name" value="TIR_dom"/>
</dbReference>
<dbReference type="SUPFAM" id="SSF52200">
    <property type="entry name" value="Toll/Interleukin receptor TIR domain"/>
    <property type="match status" value="1"/>
</dbReference>
<feature type="domain" description="TIR" evidence="6">
    <location>
        <begin position="1"/>
        <end position="61"/>
    </location>
</feature>
<keyword evidence="4" id="KW-1133">Transmembrane helix</keyword>
<evidence type="ECO:0000256" key="2">
    <source>
        <dbReference type="ARBA" id="ARBA00022692"/>
    </source>
</evidence>
<name>A0A182T5P7_9DIPT</name>
<dbReference type="InterPro" id="IPR035897">
    <property type="entry name" value="Toll_tir_struct_dom_sf"/>
</dbReference>
<comment type="subcellular location">
    <subcellularLocation>
        <location evidence="1">Membrane</location>
    </subcellularLocation>
</comment>
<dbReference type="GO" id="GO:0038023">
    <property type="term" value="F:signaling receptor activity"/>
    <property type="evidence" value="ECO:0007669"/>
    <property type="project" value="TreeGrafter"/>
</dbReference>
<dbReference type="GO" id="GO:0005886">
    <property type="term" value="C:plasma membrane"/>
    <property type="evidence" value="ECO:0007669"/>
    <property type="project" value="TreeGrafter"/>
</dbReference>
<accession>A0A182T5P7</accession>
<keyword evidence="8" id="KW-1185">Reference proteome</keyword>